<evidence type="ECO:0000256" key="1">
    <source>
        <dbReference type="ARBA" id="ARBA00022527"/>
    </source>
</evidence>
<sequence length="782" mass="92183">MSHHKKKNNKGKSHSKRTKKTGKKPTKSKITESSDDISPSKQSCFSGIERSSCDSEKGKRIQKKKKKAAKTLSKKKKRIDKTKNIKKKKRKKKEVKKKGKGYKNKKKKKQQRPKKKRIDKTKNIKKKKDRKKKQLNKNKEKKKKKKKKEKIQKDKKLDKNISQSKEICGSTQITKYKTKELPNNSGFKIIIKDKKGWSELTNEFTKTHEFPPIDKKALEKKKTYLKVTKNFHFQILILVEIGGNTKKRKRKKQDEEEKFEKISDTISLIKFTNSNLRKIFKENKHHFSSNKSYQESTNLNVIEALKIASQQKWVSYSTKKVLHYFLSSGFSFEQKIANFANKLNSETETKKDKDKDKEKEKEIEKENHTKEEQKTEISKEEKELDMIKVFFNQNNLEYFIISNKHNFDEVPFKKYVSWVKDQLPNTASKFNLYKYNKQNFCKVVKDITNLFKHQVFFHIHCSKNTVKNNTWLNTQEIEIKYIDFANTNFDEVKKKTQNIGLKTITKKLQYTEYPFSSGEQRDTFHMLDNEENHLVLKIPKKGIYKQLEEKVNKKRSLLDLTFEAALSELTTCYISMSLARRFLERSPYKSIDVLEGFICKITHPSEKTLIWAYAEPFLHGNFQKYTNNTFFYLKNAHIRTTLESFIHFSSDVTDGKLIISDLQGVEMNLTDLTISTKGYQGNGVNMGDMSFENFFKNHECSYACTKIDLPKNKRYVEPLTSNERSSLSRIKTVRYHDYKLICRRLWCGEVFTCKPSECRGITIKLCNNCKEKYNAFFKLSKN</sequence>
<evidence type="ECO:0000256" key="3">
    <source>
        <dbReference type="ARBA" id="ARBA00022777"/>
    </source>
</evidence>
<dbReference type="PROSITE" id="PS51158">
    <property type="entry name" value="ALPHA_KINASE"/>
    <property type="match status" value="1"/>
</dbReference>
<reference evidence="6" key="1">
    <citation type="submission" date="2022-08" db="EMBL/GenBank/DDBJ databases">
        <title>Novel sulfate-reducing endosymbionts in the free-living metamonad Anaeramoeba.</title>
        <authorList>
            <person name="Jerlstrom-Hultqvist J."/>
            <person name="Cepicka I."/>
            <person name="Gallot-Lavallee L."/>
            <person name="Salas-Leiva D."/>
            <person name="Curtis B.A."/>
            <person name="Zahonova K."/>
            <person name="Pipaliya S."/>
            <person name="Dacks J."/>
            <person name="Roger A.J."/>
        </authorList>
    </citation>
    <scope>NUCLEOTIDE SEQUENCE</scope>
    <source>
        <strain evidence="6">Schooner1</strain>
    </source>
</reference>
<dbReference type="Pfam" id="PF02816">
    <property type="entry name" value="Alpha_kinase"/>
    <property type="match status" value="1"/>
</dbReference>
<dbReference type="Gene3D" id="3.20.200.10">
    <property type="entry name" value="MHCK/EF2 kinase"/>
    <property type="match status" value="1"/>
</dbReference>
<feature type="region of interest" description="Disordered" evidence="4">
    <location>
        <begin position="1"/>
        <end position="163"/>
    </location>
</feature>
<keyword evidence="1" id="KW-0723">Serine/threonine-protein kinase</keyword>
<protein>
    <submittedName>
        <fullName evidence="6">Eukaryotic elongation factor 2 kinase-related</fullName>
    </submittedName>
</protein>
<evidence type="ECO:0000313" key="7">
    <source>
        <dbReference type="Proteomes" id="UP001150062"/>
    </source>
</evidence>
<evidence type="ECO:0000313" key="6">
    <source>
        <dbReference type="EMBL" id="KAJ6226129.1"/>
    </source>
</evidence>
<dbReference type="EMBL" id="JAOAOG010000346">
    <property type="protein sequence ID" value="KAJ6226129.1"/>
    <property type="molecule type" value="Genomic_DNA"/>
</dbReference>
<keyword evidence="7" id="KW-1185">Reference proteome</keyword>
<dbReference type="GO" id="GO:0003746">
    <property type="term" value="F:translation elongation factor activity"/>
    <property type="evidence" value="ECO:0007669"/>
    <property type="project" value="UniProtKB-KW"/>
</dbReference>
<feature type="domain" description="Alpha-type protein kinase" evidence="5">
    <location>
        <begin position="491"/>
        <end position="712"/>
    </location>
</feature>
<evidence type="ECO:0000256" key="2">
    <source>
        <dbReference type="ARBA" id="ARBA00022679"/>
    </source>
</evidence>
<dbReference type="SUPFAM" id="SSF56112">
    <property type="entry name" value="Protein kinase-like (PK-like)"/>
    <property type="match status" value="1"/>
</dbReference>
<dbReference type="InterPro" id="IPR052969">
    <property type="entry name" value="Thr-specific_kinase-like"/>
</dbReference>
<name>A0ABQ8X234_9EUKA</name>
<comment type="caution">
    <text evidence="6">The sequence shown here is derived from an EMBL/GenBank/DDBJ whole genome shotgun (WGS) entry which is preliminary data.</text>
</comment>
<keyword evidence="6" id="KW-0648">Protein biosynthesis</keyword>
<evidence type="ECO:0000256" key="4">
    <source>
        <dbReference type="SAM" id="MobiDB-lite"/>
    </source>
</evidence>
<feature type="compositionally biased region" description="Polar residues" evidence="4">
    <location>
        <begin position="36"/>
        <end position="45"/>
    </location>
</feature>
<accession>A0ABQ8X234</accession>
<dbReference type="GO" id="GO:0016301">
    <property type="term" value="F:kinase activity"/>
    <property type="evidence" value="ECO:0007669"/>
    <property type="project" value="UniProtKB-KW"/>
</dbReference>
<proteinExistence type="predicted"/>
<organism evidence="6 7">
    <name type="scientific">Anaeramoeba flamelloides</name>
    <dbReference type="NCBI Taxonomy" id="1746091"/>
    <lineage>
        <taxon>Eukaryota</taxon>
        <taxon>Metamonada</taxon>
        <taxon>Anaeramoebidae</taxon>
        <taxon>Anaeramoeba</taxon>
    </lineage>
</organism>
<dbReference type="Proteomes" id="UP001150062">
    <property type="component" value="Unassembled WGS sequence"/>
</dbReference>
<keyword evidence="6" id="KW-0251">Elongation factor</keyword>
<evidence type="ECO:0000259" key="5">
    <source>
        <dbReference type="PROSITE" id="PS51158"/>
    </source>
</evidence>
<dbReference type="CDD" id="cd04515">
    <property type="entry name" value="Alpha_kinase"/>
    <property type="match status" value="1"/>
</dbReference>
<feature type="compositionally biased region" description="Basic residues" evidence="4">
    <location>
        <begin position="1"/>
        <end position="27"/>
    </location>
</feature>
<dbReference type="InterPro" id="IPR011009">
    <property type="entry name" value="Kinase-like_dom_sf"/>
</dbReference>
<gene>
    <name evidence="6" type="ORF">M0813_01098</name>
</gene>
<dbReference type="SMART" id="SM00811">
    <property type="entry name" value="Alpha_kinase"/>
    <property type="match status" value="1"/>
</dbReference>
<keyword evidence="2" id="KW-0808">Transferase</keyword>
<feature type="compositionally biased region" description="Basic residues" evidence="4">
    <location>
        <begin position="60"/>
        <end position="150"/>
    </location>
</feature>
<feature type="region of interest" description="Disordered" evidence="4">
    <location>
        <begin position="347"/>
        <end position="377"/>
    </location>
</feature>
<dbReference type="PANTHER" id="PTHR47763:SF5">
    <property type="entry name" value="CHROMOSOME UNDETERMINED SCAFFOLD_25, WHOLE GENOME SHOTGUN SEQUENCE"/>
    <property type="match status" value="1"/>
</dbReference>
<keyword evidence="3 6" id="KW-0418">Kinase</keyword>
<dbReference type="PANTHER" id="PTHR47763">
    <property type="entry name" value="ALPHA-PROTEIN KINASE VWKA"/>
    <property type="match status" value="1"/>
</dbReference>
<dbReference type="InterPro" id="IPR004166">
    <property type="entry name" value="a-kinase_dom"/>
</dbReference>